<dbReference type="PROSITE" id="PS51294">
    <property type="entry name" value="HTH_MYB"/>
    <property type="match status" value="2"/>
</dbReference>
<feature type="region of interest" description="Disordered" evidence="2">
    <location>
        <begin position="339"/>
        <end position="390"/>
    </location>
</feature>
<feature type="domain" description="HTH myb-type" evidence="4">
    <location>
        <begin position="266"/>
        <end position="320"/>
    </location>
</feature>
<evidence type="ECO:0000259" key="4">
    <source>
        <dbReference type="PROSITE" id="PS51294"/>
    </source>
</evidence>
<feature type="non-terminal residue" evidence="5">
    <location>
        <position position="1"/>
    </location>
</feature>
<feature type="region of interest" description="Disordered" evidence="2">
    <location>
        <begin position="1"/>
        <end position="99"/>
    </location>
</feature>
<dbReference type="InterPro" id="IPR050560">
    <property type="entry name" value="MYB_TF"/>
</dbReference>
<name>A0A5J9VAU7_9POAL</name>
<gene>
    <name evidence="5" type="ORF">EJB05_24364</name>
</gene>
<reference evidence="5 6" key="1">
    <citation type="journal article" date="2019" name="Sci. Rep.">
        <title>A high-quality genome of Eragrostis curvula grass provides insights into Poaceae evolution and supports new strategies to enhance forage quality.</title>
        <authorList>
            <person name="Carballo J."/>
            <person name="Santos B.A.C.M."/>
            <person name="Zappacosta D."/>
            <person name="Garbus I."/>
            <person name="Selva J.P."/>
            <person name="Gallo C.A."/>
            <person name="Diaz A."/>
            <person name="Albertini E."/>
            <person name="Caccamo M."/>
            <person name="Echenique V."/>
        </authorList>
    </citation>
    <scope>NUCLEOTIDE SEQUENCE [LARGE SCALE GENOMIC DNA]</scope>
    <source>
        <strain evidence="6">cv. Victoria</strain>
        <tissue evidence="5">Leaf</tissue>
    </source>
</reference>
<evidence type="ECO:0000259" key="3">
    <source>
        <dbReference type="PROSITE" id="PS50090"/>
    </source>
</evidence>
<dbReference type="Proteomes" id="UP000324897">
    <property type="component" value="Chromosome 1"/>
</dbReference>
<feature type="domain" description="Myb-like" evidence="3">
    <location>
        <begin position="266"/>
        <end position="316"/>
    </location>
</feature>
<proteinExistence type="predicted"/>
<dbReference type="Pfam" id="PF13921">
    <property type="entry name" value="Myb_DNA-bind_6"/>
    <property type="match status" value="1"/>
</dbReference>
<feature type="domain" description="HTH myb-type" evidence="4">
    <location>
        <begin position="225"/>
        <end position="265"/>
    </location>
</feature>
<organism evidence="5 6">
    <name type="scientific">Eragrostis curvula</name>
    <name type="common">weeping love grass</name>
    <dbReference type="NCBI Taxonomy" id="38414"/>
    <lineage>
        <taxon>Eukaryota</taxon>
        <taxon>Viridiplantae</taxon>
        <taxon>Streptophyta</taxon>
        <taxon>Embryophyta</taxon>
        <taxon>Tracheophyta</taxon>
        <taxon>Spermatophyta</taxon>
        <taxon>Magnoliopsida</taxon>
        <taxon>Liliopsida</taxon>
        <taxon>Poales</taxon>
        <taxon>Poaceae</taxon>
        <taxon>PACMAD clade</taxon>
        <taxon>Chloridoideae</taxon>
        <taxon>Eragrostideae</taxon>
        <taxon>Eragrostidinae</taxon>
        <taxon>Eragrostis</taxon>
    </lineage>
</organism>
<evidence type="ECO:0000256" key="1">
    <source>
        <dbReference type="ARBA" id="ARBA00023125"/>
    </source>
</evidence>
<dbReference type="InterPro" id="IPR017930">
    <property type="entry name" value="Myb_dom"/>
</dbReference>
<dbReference type="PANTHER" id="PTHR45614">
    <property type="entry name" value="MYB PROTEIN-RELATED"/>
    <property type="match status" value="1"/>
</dbReference>
<feature type="domain" description="Myb-like" evidence="3">
    <location>
        <begin position="214"/>
        <end position="265"/>
    </location>
</feature>
<dbReference type="PROSITE" id="PS50090">
    <property type="entry name" value="MYB_LIKE"/>
    <property type="match status" value="2"/>
</dbReference>
<evidence type="ECO:0000256" key="2">
    <source>
        <dbReference type="SAM" id="MobiDB-lite"/>
    </source>
</evidence>
<dbReference type="SUPFAM" id="SSF46689">
    <property type="entry name" value="Homeodomain-like"/>
    <property type="match status" value="1"/>
</dbReference>
<dbReference type="InterPro" id="IPR009057">
    <property type="entry name" value="Homeodomain-like_sf"/>
</dbReference>
<dbReference type="CDD" id="cd00167">
    <property type="entry name" value="SANT"/>
    <property type="match status" value="2"/>
</dbReference>
<dbReference type="GO" id="GO:0000978">
    <property type="term" value="F:RNA polymerase II cis-regulatory region sequence-specific DNA binding"/>
    <property type="evidence" value="ECO:0007669"/>
    <property type="project" value="TreeGrafter"/>
</dbReference>
<comment type="caution">
    <text evidence="5">The sequence shown here is derived from an EMBL/GenBank/DDBJ whole genome shotgun (WGS) entry which is preliminary data.</text>
</comment>
<accession>A0A5J9VAU7</accession>
<sequence length="535" mass="59065">MLFPRPPASPVLISDSPRRLAGSPAVDGASSRLPPHRSAPTSLRPRRRPADASPSLSLEAKQLTTNSSPASRSPPISPASPGTGNADPPGPGSIPFFRDQPDAELLSGRCAWWIRRRLCSELGGGAELRRGFKAAVTALGYMLSMWVATLTNRSSRVTYHIKLPYIAKMRNRKRQLLPSPTSGDIPFNDERLQRATKTTTASRRQVVQKVMKGPKENERNSLSFQEDELLIQMVNKHGLSNWQTVARAIPNRNALQCRMRWKNNLDPAINKGAWTEQEELRLIRAHQLYGNKWLKMVKHFPGRTNYNLKEYWRGPMKRKLDSYLASGLLEQVPDLHDDISAPDISSQSDIPKDSASLSDRKLESPAFPTSPKSKEVCTEQGSDSSEGECSDVTNAKGLSAHSAKASENIVAKSNQLATARKKLDFLSTPVELKVCNAAVSYQRPIPKMEQMNPSAKNISSADVCQDGPLNVPSGCVDMALSEVASDYSNTVPLSETPQQCSLDMHDDFASDLLDMSYCDDLMMDFSSFSHIDSFI</sequence>
<dbReference type="Gene3D" id="1.10.10.60">
    <property type="entry name" value="Homeodomain-like"/>
    <property type="match status" value="2"/>
</dbReference>
<dbReference type="GO" id="GO:0000981">
    <property type="term" value="F:DNA-binding transcription factor activity, RNA polymerase II-specific"/>
    <property type="evidence" value="ECO:0007669"/>
    <property type="project" value="TreeGrafter"/>
</dbReference>
<evidence type="ECO:0000313" key="5">
    <source>
        <dbReference type="EMBL" id="TVU32624.1"/>
    </source>
</evidence>
<evidence type="ECO:0000313" key="6">
    <source>
        <dbReference type="Proteomes" id="UP000324897"/>
    </source>
</evidence>
<protein>
    <submittedName>
        <fullName evidence="5">Uncharacterized protein</fullName>
    </submittedName>
</protein>
<dbReference type="OrthoDB" id="2143914at2759"/>
<dbReference type="Gramene" id="TVU32624">
    <property type="protein sequence ID" value="TVU32624"/>
    <property type="gene ID" value="EJB05_24364"/>
</dbReference>
<dbReference type="EMBL" id="RWGY01000011">
    <property type="protein sequence ID" value="TVU32624.1"/>
    <property type="molecule type" value="Genomic_DNA"/>
</dbReference>
<dbReference type="AlphaFoldDB" id="A0A5J9VAU7"/>
<dbReference type="SMART" id="SM00717">
    <property type="entry name" value="SANT"/>
    <property type="match status" value="2"/>
</dbReference>
<keyword evidence="6" id="KW-1185">Reference proteome</keyword>
<dbReference type="InterPro" id="IPR001005">
    <property type="entry name" value="SANT/Myb"/>
</dbReference>
<dbReference type="GO" id="GO:0005634">
    <property type="term" value="C:nucleus"/>
    <property type="evidence" value="ECO:0007669"/>
    <property type="project" value="TreeGrafter"/>
</dbReference>
<dbReference type="PANTHER" id="PTHR45614:SF33">
    <property type="entry name" value="OS02G0271900 PROTEIN"/>
    <property type="match status" value="1"/>
</dbReference>
<keyword evidence="1" id="KW-0238">DNA-binding</keyword>